<dbReference type="AlphaFoldDB" id="A0A161P9G7"/>
<evidence type="ECO:0000259" key="2">
    <source>
        <dbReference type="Pfam" id="PF06605"/>
    </source>
</evidence>
<dbReference type="RefSeq" id="WP_061949608.1">
    <property type="nucleotide sequence ID" value="NZ_LTAO01000034.1"/>
</dbReference>
<comment type="caution">
    <text evidence="3">The sequence shown here is derived from an EMBL/GenBank/DDBJ whole genome shotgun (WGS) entry which is preliminary data.</text>
</comment>
<feature type="coiled-coil region" evidence="1">
    <location>
        <begin position="397"/>
        <end position="470"/>
    </location>
</feature>
<dbReference type="InterPro" id="IPR007119">
    <property type="entry name" value="Phage_tail_spike_N"/>
</dbReference>
<sequence length="511" mass="57454">MYRVSLINDGEITEIQSSHFNGLKLIDPMINQGINVANTFKFTILPDNPGYELIRPYKTLVRVLNTQTNTLDFDGRILSLVENMTEDGSYGKSFICEDELGFLNDSCQRHGEYHDISVRDFLQIMINNHNADIAHDEIDKTFVLGEVTVDSSTGTLYRYLNYENTLDAIFDKLVDRLGGELRVRKVDGVRYLDYIVPQQIIQTTEIRIAKNLRSISKETDPTDIITRLIPLGSRIESEDEGATDASQARVTIADVNGGRDYIEDLAAQGIFSVLTKNVAWDDVNEPGILLSRGREYLRENNRVKVKYVISALDLSLIKLAPHSFEVGYYYPVINPVMNINENLRVIGKSINLNEPEQNSLVIGDQFLTASDYQNRANQSARKIFDLEETVGRQSQVITNIRKEVTNVESSLNDLQQAIENADLEGLEQVITNLTSAVDRLEDLVPDIEKIADLQQAVEVLTNIVQNHEQRINGNEQGIAVTSQLLSAYEASNNLEIQQIKARLDALDGGNE</sequence>
<dbReference type="InterPro" id="IPR010572">
    <property type="entry name" value="Tail_dom"/>
</dbReference>
<dbReference type="Pfam" id="PF06605">
    <property type="entry name" value="Prophage_tail"/>
    <property type="match status" value="1"/>
</dbReference>
<dbReference type="EMBL" id="LTAO01000034">
    <property type="protein sequence ID" value="KYG28184.1"/>
    <property type="molecule type" value="Genomic_DNA"/>
</dbReference>
<evidence type="ECO:0000313" key="4">
    <source>
        <dbReference type="Proteomes" id="UP000075806"/>
    </source>
</evidence>
<feature type="domain" description="Tail spike" evidence="2">
    <location>
        <begin position="137"/>
        <end position="373"/>
    </location>
</feature>
<gene>
    <name evidence="3" type="ORF">AZF04_09790</name>
</gene>
<evidence type="ECO:0000256" key="1">
    <source>
        <dbReference type="SAM" id="Coils"/>
    </source>
</evidence>
<keyword evidence="1" id="KW-0175">Coiled coil</keyword>
<name>A0A161P9G7_9BACI</name>
<dbReference type="OrthoDB" id="5056238at2"/>
<dbReference type="Proteomes" id="UP000075806">
    <property type="component" value="Unassembled WGS sequence"/>
</dbReference>
<dbReference type="NCBIfam" id="TIGR01665">
    <property type="entry name" value="put_anti_recept"/>
    <property type="match status" value="1"/>
</dbReference>
<reference evidence="3" key="1">
    <citation type="submission" date="2016-02" db="EMBL/GenBank/DDBJ databases">
        <title>Genome sequence of Bacillus trypoxylicola KCTC 13244(T).</title>
        <authorList>
            <person name="Jeong H."/>
            <person name="Park S.-H."/>
            <person name="Choi S.-K."/>
        </authorList>
    </citation>
    <scope>NUCLEOTIDE SEQUENCE [LARGE SCALE GENOMIC DNA]</scope>
    <source>
        <strain evidence="3">KCTC 13244</strain>
    </source>
</reference>
<proteinExistence type="predicted"/>
<evidence type="ECO:0000313" key="3">
    <source>
        <dbReference type="EMBL" id="KYG28184.1"/>
    </source>
</evidence>
<keyword evidence="4" id="KW-1185">Reference proteome</keyword>
<accession>A0A161P9G7</accession>
<organism evidence="3 4">
    <name type="scientific">Alkalihalobacillus trypoxylicola</name>
    <dbReference type="NCBI Taxonomy" id="519424"/>
    <lineage>
        <taxon>Bacteria</taxon>
        <taxon>Bacillati</taxon>
        <taxon>Bacillota</taxon>
        <taxon>Bacilli</taxon>
        <taxon>Bacillales</taxon>
        <taxon>Bacillaceae</taxon>
        <taxon>Alkalihalobacillus</taxon>
    </lineage>
</organism>
<dbReference type="STRING" id="519424.AZF04_09790"/>
<protein>
    <recommendedName>
        <fullName evidence="2">Tail spike domain-containing protein</fullName>
    </recommendedName>
</protein>